<evidence type="ECO:0000256" key="3">
    <source>
        <dbReference type="ARBA" id="ARBA00006958"/>
    </source>
</evidence>
<dbReference type="InterPro" id="IPR045249">
    <property type="entry name" value="HARBI1-like"/>
</dbReference>
<organism evidence="9 11">
    <name type="scientific">Musca domestica</name>
    <name type="common">House fly</name>
    <dbReference type="NCBI Taxonomy" id="7370"/>
    <lineage>
        <taxon>Eukaryota</taxon>
        <taxon>Metazoa</taxon>
        <taxon>Ecdysozoa</taxon>
        <taxon>Arthropoda</taxon>
        <taxon>Hexapoda</taxon>
        <taxon>Insecta</taxon>
        <taxon>Pterygota</taxon>
        <taxon>Neoptera</taxon>
        <taxon>Endopterygota</taxon>
        <taxon>Diptera</taxon>
        <taxon>Brachycera</taxon>
        <taxon>Muscomorpha</taxon>
        <taxon>Muscoidea</taxon>
        <taxon>Muscidae</taxon>
        <taxon>Musca</taxon>
    </lineage>
</organism>
<dbReference type="RefSeq" id="XP_058978177.1">
    <property type="nucleotide sequence ID" value="XM_059122194.1"/>
</dbReference>
<dbReference type="InterPro" id="IPR027806">
    <property type="entry name" value="HARBI1_dom"/>
</dbReference>
<evidence type="ECO:0000256" key="6">
    <source>
        <dbReference type="ARBA" id="ARBA00022801"/>
    </source>
</evidence>
<dbReference type="Pfam" id="PF13359">
    <property type="entry name" value="DDE_Tnp_4"/>
    <property type="match status" value="1"/>
</dbReference>
<evidence type="ECO:0000259" key="8">
    <source>
        <dbReference type="Pfam" id="PF13359"/>
    </source>
</evidence>
<keyword evidence="5" id="KW-0479">Metal-binding</keyword>
<keyword evidence="4" id="KW-0540">Nuclease</keyword>
<sequence>MEMLTPRDYKNFLRMDVDTYEELLRWVTPAIKKEDTVMRDAITPNERLSATLRFLASGQSYEDLKFLTKISAQSLGGIILETSKAIIAALKPFIKMPRNPDQWKTIANDFENRWNFNHCVGAIDGKHVNIVKPSKSGSYFYNYKKNFSIVMMALVGANYEFLMVEVGINGRCSDAGVFAQSKLKQMYDDYGLNLPAPEMLPLTEDVVPYVKLRWSKYHSDGTYISSAHAPDLSLLRIFCSSLLYVVRRQLYFFFYYVHRSIFVNLFPFCYEFFP</sequence>
<keyword evidence="9" id="KW-1185">Reference proteome</keyword>
<evidence type="ECO:0000256" key="7">
    <source>
        <dbReference type="ARBA" id="ARBA00023242"/>
    </source>
</evidence>
<evidence type="ECO:0000313" key="9">
    <source>
        <dbReference type="Proteomes" id="UP001652621"/>
    </source>
</evidence>
<comment type="similarity">
    <text evidence="3">Belongs to the HARBI1 family.</text>
</comment>
<reference evidence="10 11" key="1">
    <citation type="submission" date="2025-05" db="UniProtKB">
        <authorList>
            <consortium name="RefSeq"/>
        </authorList>
    </citation>
    <scope>IDENTIFICATION</scope>
    <source>
        <strain evidence="10 11">Aabys</strain>
        <tissue evidence="10 11">Whole body</tissue>
    </source>
</reference>
<dbReference type="GeneID" id="109613166"/>
<protein>
    <submittedName>
        <fullName evidence="10 11">Uncharacterized protein LOC109613166</fullName>
    </submittedName>
</protein>
<name>A0ABM3UXC0_MUSDO</name>
<dbReference type="PANTHER" id="PTHR22930">
    <property type="match status" value="1"/>
</dbReference>
<evidence type="ECO:0000313" key="11">
    <source>
        <dbReference type="RefSeq" id="XP_058978178.1"/>
    </source>
</evidence>
<evidence type="ECO:0000256" key="2">
    <source>
        <dbReference type="ARBA" id="ARBA00004123"/>
    </source>
</evidence>
<evidence type="ECO:0000256" key="5">
    <source>
        <dbReference type="ARBA" id="ARBA00022723"/>
    </source>
</evidence>
<evidence type="ECO:0000256" key="4">
    <source>
        <dbReference type="ARBA" id="ARBA00022722"/>
    </source>
</evidence>
<proteinExistence type="inferred from homology"/>
<comment type="cofactor">
    <cofactor evidence="1">
        <name>a divalent metal cation</name>
        <dbReference type="ChEBI" id="CHEBI:60240"/>
    </cofactor>
</comment>
<gene>
    <name evidence="10 11" type="primary">LOC109613166</name>
</gene>
<evidence type="ECO:0000313" key="10">
    <source>
        <dbReference type="RefSeq" id="XP_058978177.1"/>
    </source>
</evidence>
<dbReference type="RefSeq" id="XP_058978178.1">
    <property type="nucleotide sequence ID" value="XM_059122195.1"/>
</dbReference>
<feature type="domain" description="DDE Tnp4" evidence="8">
    <location>
        <begin position="123"/>
        <end position="186"/>
    </location>
</feature>
<dbReference type="PANTHER" id="PTHR22930:SF284">
    <property type="entry name" value="DDE TNP4 DOMAIN-CONTAINING PROTEIN"/>
    <property type="match status" value="1"/>
</dbReference>
<evidence type="ECO:0000256" key="1">
    <source>
        <dbReference type="ARBA" id="ARBA00001968"/>
    </source>
</evidence>
<keyword evidence="6" id="KW-0378">Hydrolase</keyword>
<comment type="subcellular location">
    <subcellularLocation>
        <location evidence="2">Nucleus</location>
    </subcellularLocation>
</comment>
<accession>A0ABM3UXC0</accession>
<keyword evidence="7" id="KW-0539">Nucleus</keyword>
<dbReference type="Proteomes" id="UP001652621">
    <property type="component" value="Unplaced"/>
</dbReference>